<sequence length="498" mass="57202">MSGQRVEDSKENSNKEKISLEKELFDHAKSLVGQSFKDDFGRAYIEIVVDGHTEIVAIESQDFKHFLSREFQNHKDMLISEELVRKIQFNMVSQALYSKNKRKLYVRLAQEDNAIYYDLCNDNWEVVKITSKGWEILGSGLSSPQKMIFKRNNNNRPQVYPSRTYRPTILADYIGLLNIKDEDQRVLVESYLISLFVENISHAAISPYGEWGTAKSTFCKLLKRVVDPATVELWKLSKKEEDTIQQLSHNYLLFYDNLSGINESTSDLFCQAITGAGFGKRKHYENDEDFLYNFKRCIGFNGIGQVASKGDLLERSIPIELAAIEKRKSDEEIDNRVRELMPELLGYLFDTLVKYLQEKEKGGIKLSKEFRMKDFAEACEIISRKIGYAEDVFTNAYSRIVDLQTELAIESNPVAQVITLLMENNKNVEDTPTKLKNRLDGIAETSGINVKDKTLWPQNLKAMSLKIKESAPNLRKLGIEVQIDRSSARRRILITKVI</sequence>
<organism evidence="1 2">
    <name type="scientific">Candidatus Nitrososphaera evergladensis SR1</name>
    <dbReference type="NCBI Taxonomy" id="1459636"/>
    <lineage>
        <taxon>Archaea</taxon>
        <taxon>Nitrososphaerota</taxon>
        <taxon>Nitrososphaeria</taxon>
        <taxon>Nitrososphaerales</taxon>
        <taxon>Nitrososphaeraceae</taxon>
        <taxon>Nitrososphaera</taxon>
    </lineage>
</organism>
<dbReference type="STRING" id="1459636.NTE_01213"/>
<gene>
    <name evidence="1" type="ORF">NTE_01213</name>
</gene>
<protein>
    <submittedName>
        <fullName evidence="1">Uncharacterized protein</fullName>
    </submittedName>
</protein>
<dbReference type="eggNOG" id="arCOG11557">
    <property type="taxonomic scope" value="Archaea"/>
</dbReference>
<dbReference type="Proteomes" id="UP000028194">
    <property type="component" value="Chromosome"/>
</dbReference>
<keyword evidence="2" id="KW-1185">Reference proteome</keyword>
<evidence type="ECO:0000313" key="2">
    <source>
        <dbReference type="Proteomes" id="UP000028194"/>
    </source>
</evidence>
<dbReference type="AlphaFoldDB" id="A0A075MQD2"/>
<dbReference type="EMBL" id="CP007174">
    <property type="protein sequence ID" value="AIF83285.1"/>
    <property type="molecule type" value="Genomic_DNA"/>
</dbReference>
<reference evidence="1 2" key="1">
    <citation type="journal article" date="2014" name="PLoS ONE">
        <title>Genome Sequence of Candidatus Nitrososphaera evergladensis from Group I.1b Enriched from Everglades Soil Reveals Novel Genomic Features of the Ammonia-Oxidizing Archaea.</title>
        <authorList>
            <person name="Zhalnina K.V."/>
            <person name="Dias R."/>
            <person name="Leonard M.T."/>
            <person name="Dorr de Quadros P."/>
            <person name="Camargo F.A."/>
            <person name="Drew J.C."/>
            <person name="Farmerie W.G."/>
            <person name="Daroub S.H."/>
            <person name="Triplett E.W."/>
        </authorList>
    </citation>
    <scope>NUCLEOTIDE SEQUENCE [LARGE SCALE GENOMIC DNA]</scope>
    <source>
        <strain evidence="1 2">SR1</strain>
    </source>
</reference>
<dbReference type="RefSeq" id="WP_148700077.1">
    <property type="nucleotide sequence ID" value="NZ_CP007174.1"/>
</dbReference>
<dbReference type="GeneID" id="41597022"/>
<name>A0A075MQD2_9ARCH</name>
<dbReference type="KEGG" id="nev:NTE_01213"/>
<evidence type="ECO:0000313" key="1">
    <source>
        <dbReference type="EMBL" id="AIF83285.1"/>
    </source>
</evidence>
<dbReference type="HOGENOM" id="CLU_025569_2_1_2"/>
<accession>A0A075MQD2</accession>
<dbReference type="OrthoDB" id="11919at2157"/>
<proteinExistence type="predicted"/>